<evidence type="ECO:0000256" key="4">
    <source>
        <dbReference type="ARBA" id="ARBA00023136"/>
    </source>
</evidence>
<evidence type="ECO:0000259" key="7">
    <source>
        <dbReference type="Pfam" id="PF14322"/>
    </source>
</evidence>
<dbReference type="EMBL" id="CP009621">
    <property type="protein sequence ID" value="AKD02023.1"/>
    <property type="molecule type" value="Genomic_DNA"/>
</dbReference>
<dbReference type="InterPro" id="IPR011990">
    <property type="entry name" value="TPR-like_helical_dom_sf"/>
</dbReference>
<dbReference type="HOGENOM" id="CLU_015553_0_1_10"/>
<gene>
    <name evidence="8" type="ORF">PKOR_01310</name>
</gene>
<dbReference type="PROSITE" id="PS51257">
    <property type="entry name" value="PROKAR_LIPOPROTEIN"/>
    <property type="match status" value="1"/>
</dbReference>
<dbReference type="GO" id="GO:0009279">
    <property type="term" value="C:cell outer membrane"/>
    <property type="evidence" value="ECO:0007669"/>
    <property type="project" value="UniProtKB-SubCell"/>
</dbReference>
<organism evidence="8 9">
    <name type="scientific">Pontibacter korlensis</name>
    <dbReference type="NCBI Taxonomy" id="400092"/>
    <lineage>
        <taxon>Bacteria</taxon>
        <taxon>Pseudomonadati</taxon>
        <taxon>Bacteroidota</taxon>
        <taxon>Cytophagia</taxon>
        <taxon>Cytophagales</taxon>
        <taxon>Hymenobacteraceae</taxon>
        <taxon>Pontibacter</taxon>
    </lineage>
</organism>
<evidence type="ECO:0000313" key="8">
    <source>
        <dbReference type="EMBL" id="AKD02023.1"/>
    </source>
</evidence>
<evidence type="ECO:0000313" key="9">
    <source>
        <dbReference type="Proteomes" id="UP000033109"/>
    </source>
</evidence>
<dbReference type="InterPro" id="IPR033985">
    <property type="entry name" value="SusD-like_N"/>
</dbReference>
<keyword evidence="9" id="KW-1185">Reference proteome</keyword>
<reference evidence="8 9" key="1">
    <citation type="journal article" date="2015" name="Sci. Rep.">
        <title>Unraveling adaptation of Pontibacter korlensis to radiation and infertility in desert through complete genome and comparative transcriptomic analysis.</title>
        <authorList>
            <person name="Dai J."/>
            <person name="Dai W."/>
            <person name="Qiu C."/>
            <person name="Yang Z."/>
            <person name="Zhang Y."/>
            <person name="Zhou M."/>
            <person name="Zhang L."/>
            <person name="Fang C."/>
            <person name="Gao Q."/>
            <person name="Yang Q."/>
            <person name="Li X."/>
            <person name="Wang Z."/>
            <person name="Wang Z."/>
            <person name="Jia Z."/>
            <person name="Chen X."/>
        </authorList>
    </citation>
    <scope>NUCLEOTIDE SEQUENCE [LARGE SCALE GENOMIC DNA]</scope>
    <source>
        <strain evidence="8 9">X14-1T</strain>
    </source>
</reference>
<dbReference type="Proteomes" id="UP000033109">
    <property type="component" value="Chromosome"/>
</dbReference>
<comment type="subcellular location">
    <subcellularLocation>
        <location evidence="1">Cell outer membrane</location>
    </subcellularLocation>
</comment>
<keyword evidence="5" id="KW-0998">Cell outer membrane</keyword>
<dbReference type="AlphaFoldDB" id="A0A0E3ZE07"/>
<accession>A0A0E3ZE07</accession>
<keyword evidence="3" id="KW-0732">Signal</keyword>
<protein>
    <submittedName>
        <fullName evidence="8">Carbohydrate-binding protein SusD</fullName>
    </submittedName>
</protein>
<evidence type="ECO:0000256" key="1">
    <source>
        <dbReference type="ARBA" id="ARBA00004442"/>
    </source>
</evidence>
<keyword evidence="4" id="KW-0472">Membrane</keyword>
<evidence type="ECO:0000256" key="5">
    <source>
        <dbReference type="ARBA" id="ARBA00023237"/>
    </source>
</evidence>
<dbReference type="Pfam" id="PF07980">
    <property type="entry name" value="SusD_RagB"/>
    <property type="match status" value="1"/>
</dbReference>
<dbReference type="InterPro" id="IPR012944">
    <property type="entry name" value="SusD_RagB_dom"/>
</dbReference>
<feature type="domain" description="SusD-like N-terminal" evidence="7">
    <location>
        <begin position="98"/>
        <end position="206"/>
    </location>
</feature>
<dbReference type="OrthoDB" id="5694214at2"/>
<dbReference type="RefSeq" id="WP_046308732.1">
    <property type="nucleotide sequence ID" value="NZ_CBCSCY010000020.1"/>
</dbReference>
<dbReference type="KEGG" id="pko:PKOR_01310"/>
<evidence type="ECO:0000256" key="3">
    <source>
        <dbReference type="ARBA" id="ARBA00022729"/>
    </source>
</evidence>
<comment type="similarity">
    <text evidence="2">Belongs to the SusD family.</text>
</comment>
<feature type="domain" description="RagB/SusD" evidence="6">
    <location>
        <begin position="289"/>
        <end position="577"/>
    </location>
</feature>
<evidence type="ECO:0000256" key="2">
    <source>
        <dbReference type="ARBA" id="ARBA00006275"/>
    </source>
</evidence>
<dbReference type="SUPFAM" id="SSF48452">
    <property type="entry name" value="TPR-like"/>
    <property type="match status" value="1"/>
</dbReference>
<evidence type="ECO:0000259" key="6">
    <source>
        <dbReference type="Pfam" id="PF07980"/>
    </source>
</evidence>
<proteinExistence type="inferred from homology"/>
<dbReference type="PATRIC" id="fig|400092.3.peg.294"/>
<dbReference type="Gene3D" id="1.25.40.390">
    <property type="match status" value="1"/>
</dbReference>
<dbReference type="Pfam" id="PF14322">
    <property type="entry name" value="SusD-like_3"/>
    <property type="match status" value="1"/>
</dbReference>
<dbReference type="STRING" id="400092.PKOR_01310"/>
<sequence length="578" mass="65771">MKRIYITSVFAFLTMLFTGCEKDFLDRPPKDKVDAEFFFKTATDLEVATNDFYSMLPTTGVYSDDASSDNIVPLNASDRVRGNRMVPTTRGSGGWSWSRLRDINFFLENYHRVPDEAAKRKYGGIARFFRAYFYFEKVQRFGDVPWYSKVLEAGDPDLYKARDPRKLVIDSVMADIDYAIANIPAEVELNRITKYTALLLKARIALYEGTFRKYHGLGDYEQLLQEAAAASGELINSGAYRLFTAGGPNEAYRELFARNVQDPTETILARDYERDLGQHNLGYLMTAPTMGAWGITKDVINSYLMKDGSRFTDKTGYETMEFYEEMQDRDPRLTQTTAGPNFMVYGESTPEPVNLNGTTTGYRVIKALPSRDQWSASYMDIIIFRYAEALLIYAEAKAELGTLTQQDLDISINKLRDRVGMPHLNLAQANANPDPYLAAMYPNIDGGANKGVLLEIRRERRIELFNEGHRWDDLMRWKEGKKIEQPMVGIYFSGLGAHDFNNDGKTDVFLHDGNAAGAPKEASTIINIQQRPLTNGTSGYLNPFSLGGYFDENRDYYYPLPIEDLRLNENLVQNPNWE</sequence>
<name>A0A0E3ZE07_9BACT</name>